<evidence type="ECO:0000259" key="5">
    <source>
        <dbReference type="SMART" id="SM00062"/>
    </source>
</evidence>
<proteinExistence type="inferred from homology"/>
<keyword evidence="2" id="KW-0813">Transport</keyword>
<evidence type="ECO:0000313" key="6">
    <source>
        <dbReference type="EMBL" id="AUT66216.1"/>
    </source>
</evidence>
<dbReference type="Pfam" id="PF00497">
    <property type="entry name" value="SBP_bac_3"/>
    <property type="match status" value="1"/>
</dbReference>
<organism evidence="6 7">
    <name type="scientific">Paraburkholderia terrae</name>
    <dbReference type="NCBI Taxonomy" id="311230"/>
    <lineage>
        <taxon>Bacteria</taxon>
        <taxon>Pseudomonadati</taxon>
        <taxon>Pseudomonadota</taxon>
        <taxon>Betaproteobacteria</taxon>
        <taxon>Burkholderiales</taxon>
        <taxon>Burkholderiaceae</taxon>
        <taxon>Paraburkholderia</taxon>
    </lineage>
</organism>
<feature type="chain" id="PRO_5014389842" evidence="4">
    <location>
        <begin position="24"/>
        <end position="303"/>
    </location>
</feature>
<dbReference type="OrthoDB" id="7240770at2"/>
<dbReference type="InterPro" id="IPR051455">
    <property type="entry name" value="Bact_solute-bind_prot3"/>
</dbReference>
<keyword evidence="3 4" id="KW-0732">Signal</keyword>
<dbReference type="GO" id="GO:0030288">
    <property type="term" value="C:outer membrane-bounded periplasmic space"/>
    <property type="evidence" value="ECO:0007669"/>
    <property type="project" value="TreeGrafter"/>
</dbReference>
<sequence length="303" mass="33474">MKTWMLVAMACCLTTQMTTQIAAAEESTLAKIKASQSITLGVRDSSIPLSYTGSDGQPIGFQMDICKQIVSAIQTQLGLPKLDVKYQTVNSQNRVVLVQNGTVDLECGSTTNNQARARDVAFSVTTYIEEDRMAVRADSGIRNLRDLSGRTVVATTGTTAIQHLRQHERAAGLNWTDLYGKDHADSFLMLESGRADAWVLDQGVLRATIAISRNPAAYTVTGEPFNTEPIAIMFRKDDPDFKKVVDGTIRKMDASGEMKTLWSKWFVQPIPPRGIRMNMEPPEALVKLWAQPNDLPMESYAAR</sequence>
<dbReference type="GO" id="GO:0006865">
    <property type="term" value="P:amino acid transport"/>
    <property type="evidence" value="ECO:0007669"/>
    <property type="project" value="TreeGrafter"/>
</dbReference>
<dbReference type="SMART" id="SM00062">
    <property type="entry name" value="PBPb"/>
    <property type="match status" value="1"/>
</dbReference>
<accession>A0A2I8F2V9</accession>
<evidence type="ECO:0000256" key="4">
    <source>
        <dbReference type="SAM" id="SignalP"/>
    </source>
</evidence>
<evidence type="ECO:0000256" key="3">
    <source>
        <dbReference type="ARBA" id="ARBA00022729"/>
    </source>
</evidence>
<feature type="domain" description="Solute-binding protein family 3/N-terminal" evidence="5">
    <location>
        <begin position="37"/>
        <end position="269"/>
    </location>
</feature>
<dbReference type="Proteomes" id="UP000243502">
    <property type="component" value="Chromosome 3"/>
</dbReference>
<dbReference type="PANTHER" id="PTHR30085:SF2">
    <property type="entry name" value="GLUTAMATE_ASPARTATE IMPORT SOLUTE-BINDING PROTEIN"/>
    <property type="match status" value="1"/>
</dbReference>
<dbReference type="AlphaFoldDB" id="A0A2I8F2V9"/>
<evidence type="ECO:0000256" key="2">
    <source>
        <dbReference type="ARBA" id="ARBA00022448"/>
    </source>
</evidence>
<dbReference type="SUPFAM" id="SSF53850">
    <property type="entry name" value="Periplasmic binding protein-like II"/>
    <property type="match status" value="1"/>
</dbReference>
<dbReference type="RefSeq" id="WP_052426804.1">
    <property type="nucleotide sequence ID" value="NZ_CP026113.1"/>
</dbReference>
<name>A0A2I8F2V9_9BURK</name>
<dbReference type="EMBL" id="CP026113">
    <property type="protein sequence ID" value="AUT66216.1"/>
    <property type="molecule type" value="Genomic_DNA"/>
</dbReference>
<evidence type="ECO:0000313" key="7">
    <source>
        <dbReference type="Proteomes" id="UP000243502"/>
    </source>
</evidence>
<feature type="signal peptide" evidence="4">
    <location>
        <begin position="1"/>
        <end position="23"/>
    </location>
</feature>
<dbReference type="CDD" id="cd13688">
    <property type="entry name" value="PBP2_GltI_DEBP"/>
    <property type="match status" value="1"/>
</dbReference>
<comment type="similarity">
    <text evidence="1">Belongs to the bacterial solute-binding protein 3 family.</text>
</comment>
<dbReference type="PANTHER" id="PTHR30085">
    <property type="entry name" value="AMINO ACID ABC TRANSPORTER PERMEASE"/>
    <property type="match status" value="1"/>
</dbReference>
<protein>
    <submittedName>
        <fullName evidence="6">Amino acid ABC transporter substrate-binding protein</fullName>
    </submittedName>
</protein>
<reference evidence="6 7" key="1">
    <citation type="submission" date="2018-01" db="EMBL/GenBank/DDBJ databases">
        <title>Species boundaries and ecological features among Paraburkholderia terrae DSMZ17804T, P. hospita DSMZ17164T and P. caribensis DSMZ13236T.</title>
        <authorList>
            <person name="Pratama A.A."/>
        </authorList>
    </citation>
    <scope>NUCLEOTIDE SEQUENCE [LARGE SCALE GENOMIC DNA]</scope>
    <source>
        <strain evidence="6 7">DSM 17804</strain>
    </source>
</reference>
<dbReference type="KEGG" id="pter:C2L65_39595"/>
<dbReference type="Gene3D" id="3.40.190.10">
    <property type="entry name" value="Periplasmic binding protein-like II"/>
    <property type="match status" value="2"/>
</dbReference>
<gene>
    <name evidence="6" type="ORF">C2L65_39595</name>
</gene>
<evidence type="ECO:0000256" key="1">
    <source>
        <dbReference type="ARBA" id="ARBA00010333"/>
    </source>
</evidence>
<dbReference type="GO" id="GO:0005576">
    <property type="term" value="C:extracellular region"/>
    <property type="evidence" value="ECO:0007669"/>
    <property type="project" value="TreeGrafter"/>
</dbReference>
<dbReference type="InterPro" id="IPR001638">
    <property type="entry name" value="Solute-binding_3/MltF_N"/>
</dbReference>